<organism evidence="1 2">
    <name type="scientific">Brachionus calyciflorus</name>
    <dbReference type="NCBI Taxonomy" id="104777"/>
    <lineage>
        <taxon>Eukaryota</taxon>
        <taxon>Metazoa</taxon>
        <taxon>Spiralia</taxon>
        <taxon>Gnathifera</taxon>
        <taxon>Rotifera</taxon>
        <taxon>Eurotatoria</taxon>
        <taxon>Monogononta</taxon>
        <taxon>Pseudotrocha</taxon>
        <taxon>Ploima</taxon>
        <taxon>Brachionidae</taxon>
        <taxon>Brachionus</taxon>
    </lineage>
</organism>
<dbReference type="EMBL" id="CAJNOC010009982">
    <property type="protein sequence ID" value="CAF1135397.1"/>
    <property type="molecule type" value="Genomic_DNA"/>
</dbReference>
<evidence type="ECO:0000313" key="1">
    <source>
        <dbReference type="EMBL" id="CAF1135397.1"/>
    </source>
</evidence>
<feature type="non-terminal residue" evidence="1">
    <location>
        <position position="1"/>
    </location>
</feature>
<reference evidence="1" key="1">
    <citation type="submission" date="2021-02" db="EMBL/GenBank/DDBJ databases">
        <authorList>
            <person name="Nowell W R."/>
        </authorList>
    </citation>
    <scope>NUCLEOTIDE SEQUENCE</scope>
    <source>
        <strain evidence="1">Ploen Becks lab</strain>
    </source>
</reference>
<evidence type="ECO:0000313" key="2">
    <source>
        <dbReference type="Proteomes" id="UP000663879"/>
    </source>
</evidence>
<keyword evidence="2" id="KW-1185">Reference proteome</keyword>
<accession>A0A814RL01</accession>
<dbReference type="AlphaFoldDB" id="A0A814RL01"/>
<comment type="caution">
    <text evidence="1">The sequence shown here is derived from an EMBL/GenBank/DDBJ whole genome shotgun (WGS) entry which is preliminary data.</text>
</comment>
<dbReference type="Proteomes" id="UP000663879">
    <property type="component" value="Unassembled WGS sequence"/>
</dbReference>
<sequence length="37" mass="4350">NYLDPIIVLDRHLSIKFRINLRLELVEGKIVVAFPNM</sequence>
<proteinExistence type="predicted"/>
<name>A0A814RL01_9BILA</name>
<protein>
    <submittedName>
        <fullName evidence="1">Uncharacterized protein</fullName>
    </submittedName>
</protein>
<gene>
    <name evidence="1" type="ORF">OXX778_LOCUS22664</name>
</gene>